<evidence type="ECO:0000256" key="1">
    <source>
        <dbReference type="SAM" id="Phobius"/>
    </source>
</evidence>
<sequence length="74" mass="8052">MSHHVQYHLVRAVGWTLAVLGFGSAYLRTQLNMDTVLTTWMGHDQPTSGIVMGIVGLAVVVLASRLRLRHLAAG</sequence>
<keyword evidence="1" id="KW-0472">Membrane</keyword>
<feature type="transmembrane region" description="Helical" evidence="1">
    <location>
        <begin position="12"/>
        <end position="29"/>
    </location>
</feature>
<evidence type="ECO:0008006" key="4">
    <source>
        <dbReference type="Google" id="ProtNLM"/>
    </source>
</evidence>
<reference evidence="2 3" key="1">
    <citation type="submission" date="2020-08" db="EMBL/GenBank/DDBJ databases">
        <title>Sequencing the genomes of 1000 actinobacteria strains.</title>
        <authorList>
            <person name="Klenk H.-P."/>
        </authorList>
    </citation>
    <scope>NUCLEOTIDE SEQUENCE [LARGE SCALE GENOMIC DNA]</scope>
    <source>
        <strain evidence="2 3">DSM 105369</strain>
    </source>
</reference>
<evidence type="ECO:0000313" key="3">
    <source>
        <dbReference type="Proteomes" id="UP000559182"/>
    </source>
</evidence>
<accession>A0A839NFH2</accession>
<name>A0A839NFH2_9MICO</name>
<dbReference type="EMBL" id="JACHVQ010000002">
    <property type="protein sequence ID" value="MBB2893242.1"/>
    <property type="molecule type" value="Genomic_DNA"/>
</dbReference>
<keyword evidence="3" id="KW-1185">Reference proteome</keyword>
<gene>
    <name evidence="2" type="ORF">FHU39_003260</name>
</gene>
<protein>
    <recommendedName>
        <fullName evidence="4">DUF3180 domain-containing protein</fullName>
    </recommendedName>
</protein>
<organism evidence="2 3">
    <name type="scientific">Flexivirga oryzae</name>
    <dbReference type="NCBI Taxonomy" id="1794944"/>
    <lineage>
        <taxon>Bacteria</taxon>
        <taxon>Bacillati</taxon>
        <taxon>Actinomycetota</taxon>
        <taxon>Actinomycetes</taxon>
        <taxon>Micrococcales</taxon>
        <taxon>Dermacoccaceae</taxon>
        <taxon>Flexivirga</taxon>
    </lineage>
</organism>
<comment type="caution">
    <text evidence="2">The sequence shown here is derived from an EMBL/GenBank/DDBJ whole genome shotgun (WGS) entry which is preliminary data.</text>
</comment>
<keyword evidence="1" id="KW-0812">Transmembrane</keyword>
<dbReference type="RefSeq" id="WP_183321580.1">
    <property type="nucleotide sequence ID" value="NZ_JACHVQ010000002.1"/>
</dbReference>
<keyword evidence="1" id="KW-1133">Transmembrane helix</keyword>
<dbReference type="AlphaFoldDB" id="A0A839NFH2"/>
<dbReference type="Proteomes" id="UP000559182">
    <property type="component" value="Unassembled WGS sequence"/>
</dbReference>
<proteinExistence type="predicted"/>
<evidence type="ECO:0000313" key="2">
    <source>
        <dbReference type="EMBL" id="MBB2893242.1"/>
    </source>
</evidence>
<feature type="transmembrane region" description="Helical" evidence="1">
    <location>
        <begin position="49"/>
        <end position="68"/>
    </location>
</feature>